<dbReference type="VEuPathDB" id="VectorBase:SSCA007789"/>
<evidence type="ECO:0000256" key="3">
    <source>
        <dbReference type="ARBA" id="ARBA00023157"/>
    </source>
</evidence>
<proteinExistence type="predicted"/>
<keyword evidence="3" id="KW-1015">Disulfide bond</keyword>
<dbReference type="InterPro" id="IPR036116">
    <property type="entry name" value="FN3_sf"/>
</dbReference>
<gene>
    <name evidence="6" type="ORF">QR98_0057830</name>
</gene>
<dbReference type="PROSITE" id="PS50835">
    <property type="entry name" value="IG_LIKE"/>
    <property type="match status" value="3"/>
</dbReference>
<dbReference type="FunFam" id="2.60.40.10:FF:000104">
    <property type="entry name" value="Down syndrome cell adhesion molecule b"/>
    <property type="match status" value="1"/>
</dbReference>
<dbReference type="Pfam" id="PF13927">
    <property type="entry name" value="Ig_3"/>
    <property type="match status" value="2"/>
</dbReference>
<dbReference type="EMBL" id="JXLN01011458">
    <property type="protein sequence ID" value="KPM07294.1"/>
    <property type="molecule type" value="Genomic_DNA"/>
</dbReference>
<feature type="region of interest" description="Disordered" evidence="5">
    <location>
        <begin position="442"/>
        <end position="477"/>
    </location>
</feature>
<sequence length="502" mass="55824">APVISPIIFSDNFEEFQRGSAVCTVTSGDPPIKISWFKDGHPLLSSSEKSSSRAKQSNSVLSNHYYRSSMFKSPGNQNHQHYYDYLNQIQIVSINDFMSSLIINNISRHHQGTYVCMASSPIATTNISAYLTVKASPMWLLKPVDRVAIAGESLTLDCQTSGQPQPVIRWKFLKNEPYQNEAVPILSSQQIHVLENGSLYLRALESKQSGFYICDASNEINKNSIDSRALIVVTNLPKVTIQNTLGGSSLVGNGPGTLLLKNNIPLFRGYNLDRLVLRKGAQTQLMCSVVSLNHPMNIEWLRPNGETSDEILEKFTHPSLKTSSTSSSAFTSNVYHHDSSRIVLREEIKLNEKRAYLFISHLVREDSGIYSCLGSNINGYSISFIELIVQETPDKPIRLRAKEISSRSVSLHWIVEFHGNSPITSYVVEYRIARKDSKIPSASISSSLSSGLGSNEIDSKRSIQSSNSTTTTTTANQDLIGLEKRFNSFECSEGKSRKDLID</sequence>
<dbReference type="CDD" id="cd00096">
    <property type="entry name" value="Ig"/>
    <property type="match status" value="1"/>
</dbReference>
<dbReference type="PANTHER" id="PTHR12231:SF253">
    <property type="entry name" value="DPR-INTERACTING PROTEIN ETA, ISOFORM B-RELATED"/>
    <property type="match status" value="1"/>
</dbReference>
<dbReference type="SUPFAM" id="SSF49265">
    <property type="entry name" value="Fibronectin type III"/>
    <property type="match status" value="1"/>
</dbReference>
<dbReference type="OrthoDB" id="6418794at2759"/>
<dbReference type="Proteomes" id="UP000616769">
    <property type="component" value="Unassembled WGS sequence"/>
</dbReference>
<reference evidence="6 7" key="1">
    <citation type="journal article" date="2015" name="Parasit. Vectors">
        <title>Draft genome of the scabies mite.</title>
        <authorList>
            <person name="Rider S.D.Jr."/>
            <person name="Morgan M.S."/>
            <person name="Arlian L.G."/>
        </authorList>
    </citation>
    <scope>NUCLEOTIDE SEQUENCE [LARGE SCALE GENOMIC DNA]</scope>
    <source>
        <strain evidence="6">Arlian Lab</strain>
    </source>
</reference>
<keyword evidence="2" id="KW-0677">Repeat</keyword>
<accession>A0A132A8K8</accession>
<evidence type="ECO:0000256" key="5">
    <source>
        <dbReference type="SAM" id="MobiDB-lite"/>
    </source>
</evidence>
<dbReference type="SUPFAM" id="SSF48726">
    <property type="entry name" value="Immunoglobulin"/>
    <property type="match status" value="3"/>
</dbReference>
<evidence type="ECO:0000256" key="4">
    <source>
        <dbReference type="ARBA" id="ARBA00023319"/>
    </source>
</evidence>
<feature type="compositionally biased region" description="Low complexity" evidence="5">
    <location>
        <begin position="442"/>
        <end position="454"/>
    </location>
</feature>
<protein>
    <submittedName>
        <fullName evidence="6">Cell adhesion molecule-like protein 11</fullName>
    </submittedName>
</protein>
<comment type="caution">
    <text evidence="6">The sequence shown here is derived from an EMBL/GenBank/DDBJ whole genome shotgun (WGS) entry which is preliminary data.</text>
</comment>
<dbReference type="InterPro" id="IPR036179">
    <property type="entry name" value="Ig-like_dom_sf"/>
</dbReference>
<evidence type="ECO:0000313" key="7">
    <source>
        <dbReference type="Proteomes" id="UP000616769"/>
    </source>
</evidence>
<dbReference type="InterPro" id="IPR007110">
    <property type="entry name" value="Ig-like_dom"/>
</dbReference>
<dbReference type="PROSITE" id="PS50853">
    <property type="entry name" value="FN3"/>
    <property type="match status" value="1"/>
</dbReference>
<dbReference type="InterPro" id="IPR003599">
    <property type="entry name" value="Ig_sub"/>
</dbReference>
<dbReference type="PANTHER" id="PTHR12231">
    <property type="entry name" value="CTX-RELATED TYPE I TRANSMEMBRANE PROTEIN"/>
    <property type="match status" value="1"/>
</dbReference>
<evidence type="ECO:0000313" key="6">
    <source>
        <dbReference type="EMBL" id="KPM07294.1"/>
    </source>
</evidence>
<dbReference type="SMART" id="SM00409">
    <property type="entry name" value="IG"/>
    <property type="match status" value="3"/>
</dbReference>
<dbReference type="InterPro" id="IPR051170">
    <property type="entry name" value="Neural/epithelial_adhesion"/>
</dbReference>
<organism evidence="6 7">
    <name type="scientific">Sarcoptes scabiei</name>
    <name type="common">Itch mite</name>
    <name type="synonym">Acarus scabiei</name>
    <dbReference type="NCBI Taxonomy" id="52283"/>
    <lineage>
        <taxon>Eukaryota</taxon>
        <taxon>Metazoa</taxon>
        <taxon>Ecdysozoa</taxon>
        <taxon>Arthropoda</taxon>
        <taxon>Chelicerata</taxon>
        <taxon>Arachnida</taxon>
        <taxon>Acari</taxon>
        <taxon>Acariformes</taxon>
        <taxon>Sarcoptiformes</taxon>
        <taxon>Astigmata</taxon>
        <taxon>Psoroptidia</taxon>
        <taxon>Sarcoptoidea</taxon>
        <taxon>Sarcoptidae</taxon>
        <taxon>Sarcoptinae</taxon>
        <taxon>Sarcoptes</taxon>
    </lineage>
</organism>
<dbReference type="SMART" id="SM00408">
    <property type="entry name" value="IGc2"/>
    <property type="match status" value="3"/>
</dbReference>
<feature type="non-terminal residue" evidence="6">
    <location>
        <position position="1"/>
    </location>
</feature>
<dbReference type="InterPro" id="IPR003598">
    <property type="entry name" value="Ig_sub2"/>
</dbReference>
<evidence type="ECO:0000256" key="2">
    <source>
        <dbReference type="ARBA" id="ARBA00022737"/>
    </source>
</evidence>
<keyword evidence="4" id="KW-0393">Immunoglobulin domain</keyword>
<dbReference type="CDD" id="cd00063">
    <property type="entry name" value="FN3"/>
    <property type="match status" value="1"/>
</dbReference>
<name>A0A132A8K8_SARSC</name>
<dbReference type="InterPro" id="IPR003961">
    <property type="entry name" value="FN3_dom"/>
</dbReference>
<dbReference type="Gene3D" id="2.60.40.10">
    <property type="entry name" value="Immunoglobulins"/>
    <property type="match status" value="4"/>
</dbReference>
<dbReference type="AlphaFoldDB" id="A0A132A8K8"/>
<keyword evidence="1" id="KW-0732">Signal</keyword>
<evidence type="ECO:0000256" key="1">
    <source>
        <dbReference type="ARBA" id="ARBA00022729"/>
    </source>
</evidence>
<dbReference type="InterPro" id="IPR013783">
    <property type="entry name" value="Ig-like_fold"/>
</dbReference>